<comment type="caution">
    <text evidence="2">The sequence shown here is derived from an EMBL/GenBank/DDBJ whole genome shotgun (WGS) entry which is preliminary data.</text>
</comment>
<feature type="compositionally biased region" description="Basic and acidic residues" evidence="1">
    <location>
        <begin position="32"/>
        <end position="54"/>
    </location>
</feature>
<protein>
    <submittedName>
        <fullName evidence="2">Uncharacterized protein</fullName>
    </submittedName>
</protein>
<proteinExistence type="predicted"/>
<organism evidence="2 3">
    <name type="scientific">Stylosanthes scabra</name>
    <dbReference type="NCBI Taxonomy" id="79078"/>
    <lineage>
        <taxon>Eukaryota</taxon>
        <taxon>Viridiplantae</taxon>
        <taxon>Streptophyta</taxon>
        <taxon>Embryophyta</taxon>
        <taxon>Tracheophyta</taxon>
        <taxon>Spermatophyta</taxon>
        <taxon>Magnoliopsida</taxon>
        <taxon>eudicotyledons</taxon>
        <taxon>Gunneridae</taxon>
        <taxon>Pentapetalae</taxon>
        <taxon>rosids</taxon>
        <taxon>fabids</taxon>
        <taxon>Fabales</taxon>
        <taxon>Fabaceae</taxon>
        <taxon>Papilionoideae</taxon>
        <taxon>50 kb inversion clade</taxon>
        <taxon>dalbergioids sensu lato</taxon>
        <taxon>Dalbergieae</taxon>
        <taxon>Pterocarpus clade</taxon>
        <taxon>Stylosanthes</taxon>
    </lineage>
</organism>
<dbReference type="EMBL" id="JASCZI010272557">
    <property type="protein sequence ID" value="MED6222731.1"/>
    <property type="molecule type" value="Genomic_DNA"/>
</dbReference>
<evidence type="ECO:0000256" key="1">
    <source>
        <dbReference type="SAM" id="MobiDB-lite"/>
    </source>
</evidence>
<gene>
    <name evidence="2" type="ORF">PIB30_067187</name>
</gene>
<feature type="region of interest" description="Disordered" evidence="1">
    <location>
        <begin position="28"/>
        <end position="63"/>
    </location>
</feature>
<evidence type="ECO:0000313" key="2">
    <source>
        <dbReference type="EMBL" id="MED6222731.1"/>
    </source>
</evidence>
<reference evidence="2 3" key="1">
    <citation type="journal article" date="2023" name="Plants (Basel)">
        <title>Bridging the Gap: Combining Genomics and Transcriptomics Approaches to Understand Stylosanthes scabra, an Orphan Legume from the Brazilian Caatinga.</title>
        <authorList>
            <person name="Ferreira-Neto J.R.C."/>
            <person name="da Silva M.D."/>
            <person name="Binneck E."/>
            <person name="de Melo N.F."/>
            <person name="da Silva R.H."/>
            <person name="de Melo A.L.T.M."/>
            <person name="Pandolfi V."/>
            <person name="Bustamante F.O."/>
            <person name="Brasileiro-Vidal A.C."/>
            <person name="Benko-Iseppon A.M."/>
        </authorList>
    </citation>
    <scope>NUCLEOTIDE SEQUENCE [LARGE SCALE GENOMIC DNA]</scope>
    <source>
        <tissue evidence="2">Leaves</tissue>
    </source>
</reference>
<dbReference type="Proteomes" id="UP001341840">
    <property type="component" value="Unassembled WGS sequence"/>
</dbReference>
<evidence type="ECO:0000313" key="3">
    <source>
        <dbReference type="Proteomes" id="UP001341840"/>
    </source>
</evidence>
<sequence>MYSAKERGELAEVLPDLGELWDDADLATRTTELGRRHEGAPGYRDDVSREREPTSMEELEEGINQCSRTRWRSRFQRWQLEKRDDGRADGDGGDTRGRESERAESLELSMVGQRWRIGWCGVGRTAVGTRPSGDVGKCRGVWVSHMLKGVPQGKGTALAAFFCASAAGWCSEWARAMPLAWGVALGHFWCLMVRVRHWANPVPQCLRMRRWHWVGHLSSSFQTLNTQPRSLPCSSSPNIFVMDQPRPLVMRLHPNVVVHERQDGVIVLLISVNPRQPRQKLDAGFINPRSRQVYRIVSSNTTVKWVSIPRGLKD</sequence>
<accession>A0ABU6ZLT6</accession>
<feature type="region of interest" description="Disordered" evidence="1">
    <location>
        <begin position="82"/>
        <end position="104"/>
    </location>
</feature>
<keyword evidence="3" id="KW-1185">Reference proteome</keyword>
<name>A0ABU6ZLT6_9FABA</name>